<keyword evidence="8" id="KW-1185">Reference proteome</keyword>
<evidence type="ECO:0000256" key="6">
    <source>
        <dbReference type="SAM" id="Phobius"/>
    </source>
</evidence>
<keyword evidence="3 6" id="KW-0812">Transmembrane</keyword>
<feature type="transmembrane region" description="Helical" evidence="6">
    <location>
        <begin position="29"/>
        <end position="51"/>
    </location>
</feature>
<evidence type="ECO:0000256" key="4">
    <source>
        <dbReference type="ARBA" id="ARBA00022989"/>
    </source>
</evidence>
<name>A0ABR6AVS4_9HYPH</name>
<accession>A0ABR6AVS4</accession>
<evidence type="ECO:0000256" key="2">
    <source>
        <dbReference type="ARBA" id="ARBA00022475"/>
    </source>
</evidence>
<dbReference type="Pfam" id="PF02653">
    <property type="entry name" value="BPD_transp_2"/>
    <property type="match status" value="1"/>
</dbReference>
<feature type="transmembrane region" description="Helical" evidence="6">
    <location>
        <begin position="268"/>
        <end position="298"/>
    </location>
</feature>
<evidence type="ECO:0000256" key="3">
    <source>
        <dbReference type="ARBA" id="ARBA00022692"/>
    </source>
</evidence>
<feature type="transmembrane region" description="Helical" evidence="6">
    <location>
        <begin position="229"/>
        <end position="248"/>
    </location>
</feature>
<evidence type="ECO:0000256" key="1">
    <source>
        <dbReference type="ARBA" id="ARBA00004651"/>
    </source>
</evidence>
<dbReference type="EMBL" id="JACGXG010000013">
    <property type="protein sequence ID" value="MBA8853573.1"/>
    <property type="molecule type" value="Genomic_DNA"/>
</dbReference>
<dbReference type="PANTHER" id="PTHR32196">
    <property type="entry name" value="ABC TRANSPORTER PERMEASE PROTEIN YPHD-RELATED-RELATED"/>
    <property type="match status" value="1"/>
</dbReference>
<organism evidence="7 8">
    <name type="scientific">Brucella intermedia</name>
    <dbReference type="NCBI Taxonomy" id="94625"/>
    <lineage>
        <taxon>Bacteria</taxon>
        <taxon>Pseudomonadati</taxon>
        <taxon>Pseudomonadota</taxon>
        <taxon>Alphaproteobacteria</taxon>
        <taxon>Hyphomicrobiales</taxon>
        <taxon>Brucellaceae</taxon>
        <taxon>Brucella/Ochrobactrum group</taxon>
        <taxon>Brucella</taxon>
    </lineage>
</organism>
<dbReference type="Proteomes" id="UP000578622">
    <property type="component" value="Unassembled WGS sequence"/>
</dbReference>
<dbReference type="RefSeq" id="WP_176024988.1">
    <property type="nucleotide sequence ID" value="NZ_JACGXG010000013.1"/>
</dbReference>
<evidence type="ECO:0000313" key="7">
    <source>
        <dbReference type="EMBL" id="MBA8853573.1"/>
    </source>
</evidence>
<reference evidence="7 8" key="1">
    <citation type="submission" date="2020-07" db="EMBL/GenBank/DDBJ databases">
        <title>Genomic Encyclopedia of Type Strains, Phase IV (KMG-V): Genome sequencing to study the core and pangenomes of soil and plant-associated prokaryotes.</title>
        <authorList>
            <person name="Whitman W."/>
        </authorList>
    </citation>
    <scope>NUCLEOTIDE SEQUENCE [LARGE SCALE GENOMIC DNA]</scope>
    <source>
        <strain evidence="7 8">RH4WT92</strain>
    </source>
</reference>
<comment type="subcellular location">
    <subcellularLocation>
        <location evidence="1">Cell membrane</location>
        <topology evidence="1">Multi-pass membrane protein</topology>
    </subcellularLocation>
</comment>
<gene>
    <name evidence="7" type="ORF">FHW20_004556</name>
</gene>
<evidence type="ECO:0000256" key="5">
    <source>
        <dbReference type="ARBA" id="ARBA00023136"/>
    </source>
</evidence>
<feature type="transmembrane region" description="Helical" evidence="6">
    <location>
        <begin position="174"/>
        <end position="200"/>
    </location>
</feature>
<sequence>MSSTDTSLFAVQEGKTPLGKRLINLAVDYNFIVIFLLVVAIAASLSSNFLTPGNIANLFQQASVVGVVAVGMTFVILTGNIDLSVGSVAALCGMLVAVLMAQGYDPVVAVVITAFAGMACGAGMGAISALAQVPSFIITLAGLVSFRGLTYLLTDGVPVSGLPAGFATISSTMVPVFPGFAIASMGIIFIALCIIAGLVLRYTVFGEYVYATGGNPEAARLSGLPTRGMIIAVFAISGLMASIAGILLTSRLRIGQPTAAQGLELDAIAAVVLGGTSLFGGRGSILGTFFAVMLLQVLRNVFNLLGWGSFYQMTVTGIIIVAAILLNRFIDHRKGRG</sequence>
<feature type="transmembrane region" description="Helical" evidence="6">
    <location>
        <begin position="83"/>
        <end position="100"/>
    </location>
</feature>
<keyword evidence="5 6" id="KW-0472">Membrane</keyword>
<protein>
    <submittedName>
        <fullName evidence="7">Ribose transport system permease protein</fullName>
    </submittedName>
</protein>
<feature type="transmembrane region" description="Helical" evidence="6">
    <location>
        <begin position="58"/>
        <end position="77"/>
    </location>
</feature>
<keyword evidence="2" id="KW-1003">Cell membrane</keyword>
<comment type="caution">
    <text evidence="7">The sequence shown here is derived from an EMBL/GenBank/DDBJ whole genome shotgun (WGS) entry which is preliminary data.</text>
</comment>
<dbReference type="InterPro" id="IPR001851">
    <property type="entry name" value="ABC_transp_permease"/>
</dbReference>
<keyword evidence="4 6" id="KW-1133">Transmembrane helix</keyword>
<proteinExistence type="predicted"/>
<evidence type="ECO:0000313" key="8">
    <source>
        <dbReference type="Proteomes" id="UP000578622"/>
    </source>
</evidence>
<feature type="transmembrane region" description="Helical" evidence="6">
    <location>
        <begin position="310"/>
        <end position="330"/>
    </location>
</feature>
<dbReference type="CDD" id="cd06579">
    <property type="entry name" value="TM_PBP1_transp_AraH_like"/>
    <property type="match status" value="1"/>
</dbReference>
<feature type="transmembrane region" description="Helical" evidence="6">
    <location>
        <begin position="107"/>
        <end position="127"/>
    </location>
</feature>
<dbReference type="PANTHER" id="PTHR32196:SF72">
    <property type="entry name" value="RIBOSE IMPORT PERMEASE PROTEIN RBSC"/>
    <property type="match status" value="1"/>
</dbReference>